<dbReference type="NCBIfam" id="TIGR00231">
    <property type="entry name" value="small_GTP"/>
    <property type="match status" value="1"/>
</dbReference>
<dbReference type="SMART" id="SM00176">
    <property type="entry name" value="RAN"/>
    <property type="match status" value="1"/>
</dbReference>
<dbReference type="EMBL" id="CAJNOE010000063">
    <property type="protein sequence ID" value="CAF0842655.1"/>
    <property type="molecule type" value="Genomic_DNA"/>
</dbReference>
<evidence type="ECO:0000313" key="5">
    <source>
        <dbReference type="EMBL" id="CAF0969993.1"/>
    </source>
</evidence>
<name>A0A814ENK4_9BILA</name>
<dbReference type="PANTHER" id="PTHR47978">
    <property type="match status" value="1"/>
</dbReference>
<dbReference type="EMBL" id="CAJOAY010000664">
    <property type="protein sequence ID" value="CAF3712035.1"/>
    <property type="molecule type" value="Genomic_DNA"/>
</dbReference>
<dbReference type="Pfam" id="PF00071">
    <property type="entry name" value="Ras"/>
    <property type="match status" value="1"/>
</dbReference>
<evidence type="ECO:0000256" key="2">
    <source>
        <dbReference type="ARBA" id="ARBA00022741"/>
    </source>
</evidence>
<dbReference type="Gene3D" id="3.40.50.300">
    <property type="entry name" value="P-loop containing nucleotide triphosphate hydrolases"/>
    <property type="match status" value="1"/>
</dbReference>
<dbReference type="InterPro" id="IPR005225">
    <property type="entry name" value="Small_GTP-bd"/>
</dbReference>
<gene>
    <name evidence="4" type="ORF">IZO911_LOCUS9150</name>
    <name evidence="6" type="ORF">KXQ929_LOCUS8170</name>
    <name evidence="7" type="ORF">OKA104_LOCUS13251</name>
    <name evidence="5" type="ORF">VCS650_LOCUS13081</name>
</gene>
<evidence type="ECO:0000313" key="7">
    <source>
        <dbReference type="EMBL" id="CAF3712035.1"/>
    </source>
</evidence>
<dbReference type="InterPro" id="IPR001806">
    <property type="entry name" value="Small_GTPase"/>
</dbReference>
<dbReference type="SMART" id="SM00173">
    <property type="entry name" value="RAS"/>
    <property type="match status" value="1"/>
</dbReference>
<dbReference type="SMART" id="SM00174">
    <property type="entry name" value="RHO"/>
    <property type="match status" value="1"/>
</dbReference>
<dbReference type="Proteomes" id="UP000663881">
    <property type="component" value="Unassembled WGS sequence"/>
</dbReference>
<dbReference type="PROSITE" id="PS51421">
    <property type="entry name" value="RAS"/>
    <property type="match status" value="1"/>
</dbReference>
<comment type="caution">
    <text evidence="5">The sequence shown here is derived from an EMBL/GenBank/DDBJ whole genome shotgun (WGS) entry which is preliminary data.</text>
</comment>
<comment type="similarity">
    <text evidence="1">Belongs to the small GTPase superfamily. Rab family.</text>
</comment>
<keyword evidence="2" id="KW-0547">Nucleotide-binding</keyword>
<feature type="region of interest" description="Disordered" evidence="3">
    <location>
        <begin position="194"/>
        <end position="224"/>
    </location>
</feature>
<accession>A0A814ENK4</accession>
<evidence type="ECO:0000256" key="3">
    <source>
        <dbReference type="SAM" id="MobiDB-lite"/>
    </source>
</evidence>
<dbReference type="EMBL" id="CAJOBB010000350">
    <property type="protein sequence ID" value="CAF3658401.1"/>
    <property type="molecule type" value="Genomic_DNA"/>
</dbReference>
<evidence type="ECO:0000313" key="4">
    <source>
        <dbReference type="EMBL" id="CAF0842655.1"/>
    </source>
</evidence>
<dbReference type="PRINTS" id="PR00449">
    <property type="entry name" value="RASTRNSFRMNG"/>
</dbReference>
<organism evidence="5 8">
    <name type="scientific">Adineta steineri</name>
    <dbReference type="NCBI Taxonomy" id="433720"/>
    <lineage>
        <taxon>Eukaryota</taxon>
        <taxon>Metazoa</taxon>
        <taxon>Spiralia</taxon>
        <taxon>Gnathifera</taxon>
        <taxon>Rotifera</taxon>
        <taxon>Eurotatoria</taxon>
        <taxon>Bdelloidea</taxon>
        <taxon>Adinetida</taxon>
        <taxon>Adinetidae</taxon>
        <taxon>Adineta</taxon>
    </lineage>
</organism>
<dbReference type="EMBL" id="CAJNON010000103">
    <property type="protein sequence ID" value="CAF0969993.1"/>
    <property type="molecule type" value="Genomic_DNA"/>
</dbReference>
<sequence>MSDSEGETFEKQVKIVIVGDGSSGKTSMSQRFSNDKFTPAYDQTLGIDYYLKRINLTRTYNVTLAINDIGGQTLGGAMLDKYIYGADIVLLVYDITNLQSFENLEDWYHSVMKYCAGRKPLFAVVGNKSDLEHLRAVKPEKHHQFAKDRDMLSYFVSAKTGESVENVFRQVTAHLMHVVLPKNDQDGARIIKAPIVRQESQNTTPIKPTSPLGSQSRTSVCNLQ</sequence>
<feature type="compositionally biased region" description="Polar residues" evidence="3">
    <location>
        <begin position="198"/>
        <end position="224"/>
    </location>
</feature>
<dbReference type="SMART" id="SM00175">
    <property type="entry name" value="RAB"/>
    <property type="match status" value="1"/>
</dbReference>
<evidence type="ECO:0000256" key="1">
    <source>
        <dbReference type="ARBA" id="ARBA00006270"/>
    </source>
</evidence>
<dbReference type="AlphaFoldDB" id="A0A814ENK4"/>
<dbReference type="FunFam" id="3.40.50.300:FF:001508">
    <property type="entry name" value="Small GTP-binding protein Rab28, putative"/>
    <property type="match status" value="1"/>
</dbReference>
<dbReference type="Proteomes" id="UP000663868">
    <property type="component" value="Unassembled WGS sequence"/>
</dbReference>
<dbReference type="InterPro" id="IPR027417">
    <property type="entry name" value="P-loop_NTPase"/>
</dbReference>
<dbReference type="OrthoDB" id="6585768at2759"/>
<dbReference type="PROSITE" id="PS51419">
    <property type="entry name" value="RAB"/>
    <property type="match status" value="1"/>
</dbReference>
<dbReference type="Proteomes" id="UP000663860">
    <property type="component" value="Unassembled WGS sequence"/>
</dbReference>
<dbReference type="Proteomes" id="UP000663891">
    <property type="component" value="Unassembled WGS sequence"/>
</dbReference>
<protein>
    <submittedName>
        <fullName evidence="5">Uncharacterized protein</fullName>
    </submittedName>
</protein>
<dbReference type="GO" id="GO:0003924">
    <property type="term" value="F:GTPase activity"/>
    <property type="evidence" value="ECO:0007669"/>
    <property type="project" value="InterPro"/>
</dbReference>
<proteinExistence type="inferred from homology"/>
<evidence type="ECO:0000313" key="6">
    <source>
        <dbReference type="EMBL" id="CAF3658401.1"/>
    </source>
</evidence>
<reference evidence="5" key="1">
    <citation type="submission" date="2021-02" db="EMBL/GenBank/DDBJ databases">
        <authorList>
            <person name="Nowell W R."/>
        </authorList>
    </citation>
    <scope>NUCLEOTIDE SEQUENCE</scope>
</reference>
<dbReference type="SUPFAM" id="SSF52540">
    <property type="entry name" value="P-loop containing nucleoside triphosphate hydrolases"/>
    <property type="match status" value="1"/>
</dbReference>
<dbReference type="GO" id="GO:0005525">
    <property type="term" value="F:GTP binding"/>
    <property type="evidence" value="ECO:0007669"/>
    <property type="project" value="InterPro"/>
</dbReference>
<evidence type="ECO:0000313" key="8">
    <source>
        <dbReference type="Proteomes" id="UP000663891"/>
    </source>
</evidence>